<keyword evidence="3" id="KW-1185">Reference proteome</keyword>
<dbReference type="GeneID" id="116413576"/>
<proteinExistence type="predicted"/>
<feature type="compositionally biased region" description="Basic and acidic residues" evidence="1">
    <location>
        <begin position="255"/>
        <end position="277"/>
    </location>
</feature>
<feature type="compositionally biased region" description="Low complexity" evidence="1">
    <location>
        <begin position="242"/>
        <end position="254"/>
    </location>
</feature>
<reference evidence="4" key="1">
    <citation type="submission" date="2025-08" db="UniProtKB">
        <authorList>
            <consortium name="RefSeq"/>
        </authorList>
    </citation>
    <scope>IDENTIFICATION</scope>
    <source>
        <tissue evidence="4">Whole larvae</tissue>
    </source>
</reference>
<sequence>MAAYFYVITFLCMSVSAAPPAPPRLYPQPAPAQLQQINPYDYYLDNPEVGNYYNQIQQKQGSTNGKSNGAPSRLENLEPDSEVELLPGAQQPQQPPQQNPVSPNLPGLVPGQRVFIVHMPVPGYRPGTIGGYQPVYIVAAAPQGNTGFPGNGYQNAILLDPSGQSVISPVVGYPRQGVAGVQAVQAGNPGLLLGSPLGLNRPFDLAYQEPVIAYQPGPAAQGVNGGRGAVRLSQYVSLQGHPNPANPKAAGNAEAEPKRSVEGSESSETKETEEPRRSRPAQARPKP</sequence>
<organism evidence="3 4">
    <name type="scientific">Galleria mellonella</name>
    <name type="common">Greater wax moth</name>
    <dbReference type="NCBI Taxonomy" id="7137"/>
    <lineage>
        <taxon>Eukaryota</taxon>
        <taxon>Metazoa</taxon>
        <taxon>Ecdysozoa</taxon>
        <taxon>Arthropoda</taxon>
        <taxon>Hexapoda</taxon>
        <taxon>Insecta</taxon>
        <taxon>Pterygota</taxon>
        <taxon>Neoptera</taxon>
        <taxon>Endopterygota</taxon>
        <taxon>Lepidoptera</taxon>
        <taxon>Glossata</taxon>
        <taxon>Ditrysia</taxon>
        <taxon>Pyraloidea</taxon>
        <taxon>Pyralidae</taxon>
        <taxon>Galleriinae</taxon>
        <taxon>Galleria</taxon>
    </lineage>
</organism>
<protein>
    <submittedName>
        <fullName evidence="4">Uncharacterized protein LOC116413576 isoform X1</fullName>
    </submittedName>
</protein>
<feature type="chain" id="PRO_5046336361" evidence="2">
    <location>
        <begin position="18"/>
        <end position="287"/>
    </location>
</feature>
<gene>
    <name evidence="4" type="primary">LOC116413576</name>
</gene>
<name>A0ABM3MPR6_GALME</name>
<keyword evidence="2" id="KW-0732">Signal</keyword>
<feature type="region of interest" description="Disordered" evidence="1">
    <location>
        <begin position="238"/>
        <end position="287"/>
    </location>
</feature>
<evidence type="ECO:0000256" key="1">
    <source>
        <dbReference type="SAM" id="MobiDB-lite"/>
    </source>
</evidence>
<dbReference type="Proteomes" id="UP001652740">
    <property type="component" value="Unplaced"/>
</dbReference>
<evidence type="ECO:0000313" key="4">
    <source>
        <dbReference type="RefSeq" id="XP_052753165.1"/>
    </source>
</evidence>
<evidence type="ECO:0000256" key="2">
    <source>
        <dbReference type="SAM" id="SignalP"/>
    </source>
</evidence>
<feature type="signal peptide" evidence="2">
    <location>
        <begin position="1"/>
        <end position="17"/>
    </location>
</feature>
<accession>A0ABM3MPR6</accession>
<dbReference type="RefSeq" id="XP_052753165.1">
    <property type="nucleotide sequence ID" value="XM_052897205.1"/>
</dbReference>
<evidence type="ECO:0000313" key="3">
    <source>
        <dbReference type="Proteomes" id="UP001652740"/>
    </source>
</evidence>